<dbReference type="EC" id="2.7.13.3" evidence="2"/>
<dbReference type="InterPro" id="IPR003661">
    <property type="entry name" value="HisK_dim/P_dom"/>
</dbReference>
<evidence type="ECO:0000256" key="3">
    <source>
        <dbReference type="ARBA" id="ARBA00022553"/>
    </source>
</evidence>
<proteinExistence type="predicted"/>
<keyword evidence="4" id="KW-0808">Transferase</keyword>
<dbReference type="InterPro" id="IPR000253">
    <property type="entry name" value="FHA_dom"/>
</dbReference>
<protein>
    <recommendedName>
        <fullName evidence="2">histidine kinase</fullName>
        <ecNumber evidence="2">2.7.13.3</ecNumber>
    </recommendedName>
</protein>
<dbReference type="InterPro" id="IPR005467">
    <property type="entry name" value="His_kinase_dom"/>
</dbReference>
<dbReference type="RefSeq" id="WP_211429679.1">
    <property type="nucleotide sequence ID" value="NZ_CP072648.1"/>
</dbReference>
<evidence type="ECO:0000259" key="10">
    <source>
        <dbReference type="PROSITE" id="PS50109"/>
    </source>
</evidence>
<evidence type="ECO:0000256" key="7">
    <source>
        <dbReference type="ARBA" id="ARBA00022840"/>
    </source>
</evidence>
<feature type="domain" description="FHA" evidence="9">
    <location>
        <begin position="31"/>
        <end position="80"/>
    </location>
</feature>
<dbReference type="Pfam" id="PF02518">
    <property type="entry name" value="HATPase_c"/>
    <property type="match status" value="1"/>
</dbReference>
<keyword evidence="8" id="KW-0902">Two-component regulatory system</keyword>
<dbReference type="InterPro" id="IPR029016">
    <property type="entry name" value="GAF-like_dom_sf"/>
</dbReference>
<reference evidence="11 12" key="1">
    <citation type="submission" date="2021-03" db="EMBL/GenBank/DDBJ databases">
        <title>Genomic and phenotypic characterization of Chloracidobacterium isolates provides evidence for multiple species.</title>
        <authorList>
            <person name="Saini M.K."/>
            <person name="Costas A.M.G."/>
            <person name="Tank M."/>
            <person name="Bryant D.A."/>
        </authorList>
    </citation>
    <scope>NUCLEOTIDE SEQUENCE [LARGE SCALE GENOMIC DNA]</scope>
    <source>
        <strain evidence="11 12">BV2-C</strain>
    </source>
</reference>
<dbReference type="SUPFAM" id="SSF55781">
    <property type="entry name" value="GAF domain-like"/>
    <property type="match status" value="1"/>
</dbReference>
<dbReference type="CDD" id="cd00082">
    <property type="entry name" value="HisKA"/>
    <property type="match status" value="1"/>
</dbReference>
<evidence type="ECO:0000313" key="11">
    <source>
        <dbReference type="EMBL" id="QUW03789.1"/>
    </source>
</evidence>
<dbReference type="SMART" id="SM00065">
    <property type="entry name" value="GAF"/>
    <property type="match status" value="1"/>
</dbReference>
<accession>A0ABX8BA21</accession>
<dbReference type="SUPFAM" id="SSF55874">
    <property type="entry name" value="ATPase domain of HSP90 chaperone/DNA topoisomerase II/histidine kinase"/>
    <property type="match status" value="1"/>
</dbReference>
<evidence type="ECO:0000256" key="4">
    <source>
        <dbReference type="ARBA" id="ARBA00022679"/>
    </source>
</evidence>
<dbReference type="EMBL" id="CP072648">
    <property type="protein sequence ID" value="QUW03789.1"/>
    <property type="molecule type" value="Genomic_DNA"/>
</dbReference>
<keyword evidence="6" id="KW-0418">Kinase</keyword>
<sequence>MPEVPVAIYATLSYLDSQGFQRTVRINRTVFSIGRLRTNDLQINNSYVSRRHAEIIYQDGQFILRDNQSTGGILLNGERITSHVLQSGDQFQLGDVAPVTLLFETHPISPDSNGMVQTDEEQRTTDRLTTVIASPRSRFLNTSLLDSAENITDFTLNRLKALNEFNRKMLTAGSIQSLMECLLDATMETLPAERGGILLRDPATGALEMRVMRTRSETGQVQPSLSIAMQAFEQNVAIRSFDAMADTRFAPTSSIIQQAIHSVMCAPISSTQKVWGVCYIDNLLATTQFSDEELEYFLALTQQAGFVLENLHLIEELRATQERLINNEKLATLGQFASGIAHELKNQLSALTAAEILMSDTEDQRQRQLIQLILNAQQRMVAMVNEIRDFARPEAKVYEKTVQPLVPIVEEAISFARYDPLVKICRTNFQATAAPFVNLNRDKIMQVLLNLLRNGAQAMKDRLGELTVRVDEADGSARIMVSDTGCGISPENLQRIWEPFFTTKGSEGTGLGLGICRRIIEGHDGDIACQSTLGEGTTFTIHLPLSPPPDGLKVTGQA</sequence>
<dbReference type="SUPFAM" id="SSF47384">
    <property type="entry name" value="Homodimeric domain of signal transducing histidine kinase"/>
    <property type="match status" value="1"/>
</dbReference>
<dbReference type="PROSITE" id="PS50006">
    <property type="entry name" value="FHA_DOMAIN"/>
    <property type="match status" value="1"/>
</dbReference>
<dbReference type="InterPro" id="IPR004358">
    <property type="entry name" value="Sig_transdc_His_kin-like_C"/>
</dbReference>
<dbReference type="Gene3D" id="3.30.450.40">
    <property type="match status" value="1"/>
</dbReference>
<evidence type="ECO:0000256" key="1">
    <source>
        <dbReference type="ARBA" id="ARBA00000085"/>
    </source>
</evidence>
<dbReference type="Proteomes" id="UP000676506">
    <property type="component" value="Chromosome 1"/>
</dbReference>
<keyword evidence="3" id="KW-0597">Phosphoprotein</keyword>
<organism evidence="11 12">
    <name type="scientific">Chloracidobacterium validum</name>
    <dbReference type="NCBI Taxonomy" id="2821543"/>
    <lineage>
        <taxon>Bacteria</taxon>
        <taxon>Pseudomonadati</taxon>
        <taxon>Acidobacteriota</taxon>
        <taxon>Terriglobia</taxon>
        <taxon>Terriglobales</taxon>
        <taxon>Acidobacteriaceae</taxon>
        <taxon>Chloracidobacterium</taxon>
    </lineage>
</organism>
<dbReference type="PRINTS" id="PR00344">
    <property type="entry name" value="BCTRLSENSOR"/>
</dbReference>
<dbReference type="InterPro" id="IPR036890">
    <property type="entry name" value="HATPase_C_sf"/>
</dbReference>
<evidence type="ECO:0000256" key="5">
    <source>
        <dbReference type="ARBA" id="ARBA00022741"/>
    </source>
</evidence>
<evidence type="ECO:0000259" key="9">
    <source>
        <dbReference type="PROSITE" id="PS50006"/>
    </source>
</evidence>
<feature type="domain" description="Histidine kinase" evidence="10">
    <location>
        <begin position="339"/>
        <end position="547"/>
    </location>
</feature>
<dbReference type="Gene3D" id="1.10.287.130">
    <property type="match status" value="1"/>
</dbReference>
<keyword evidence="5" id="KW-0547">Nucleotide-binding</keyword>
<dbReference type="PROSITE" id="PS50109">
    <property type="entry name" value="HIS_KIN"/>
    <property type="match status" value="1"/>
</dbReference>
<evidence type="ECO:0000256" key="8">
    <source>
        <dbReference type="ARBA" id="ARBA00023012"/>
    </source>
</evidence>
<keyword evidence="12" id="KW-1185">Reference proteome</keyword>
<gene>
    <name evidence="11" type="ORF">J8C06_04975</name>
</gene>
<comment type="catalytic activity">
    <reaction evidence="1">
        <text>ATP + protein L-histidine = ADP + protein N-phospho-L-histidine.</text>
        <dbReference type="EC" id="2.7.13.3"/>
    </reaction>
</comment>
<dbReference type="Gene3D" id="2.60.200.20">
    <property type="match status" value="1"/>
</dbReference>
<dbReference type="Pfam" id="PF00512">
    <property type="entry name" value="HisKA"/>
    <property type="match status" value="1"/>
</dbReference>
<dbReference type="InterPro" id="IPR036097">
    <property type="entry name" value="HisK_dim/P_sf"/>
</dbReference>
<dbReference type="InterPro" id="IPR008984">
    <property type="entry name" value="SMAD_FHA_dom_sf"/>
</dbReference>
<dbReference type="Gene3D" id="3.30.565.10">
    <property type="entry name" value="Histidine kinase-like ATPase, C-terminal domain"/>
    <property type="match status" value="1"/>
</dbReference>
<dbReference type="SMART" id="SM00388">
    <property type="entry name" value="HisKA"/>
    <property type="match status" value="1"/>
</dbReference>
<dbReference type="CDD" id="cd00060">
    <property type="entry name" value="FHA"/>
    <property type="match status" value="1"/>
</dbReference>
<evidence type="ECO:0000313" key="12">
    <source>
        <dbReference type="Proteomes" id="UP000676506"/>
    </source>
</evidence>
<dbReference type="Pfam" id="PF01590">
    <property type="entry name" value="GAF"/>
    <property type="match status" value="1"/>
</dbReference>
<dbReference type="InterPro" id="IPR003594">
    <property type="entry name" value="HATPase_dom"/>
</dbReference>
<dbReference type="PANTHER" id="PTHR43065:SF10">
    <property type="entry name" value="PEROXIDE STRESS-ACTIVATED HISTIDINE KINASE MAK3"/>
    <property type="match status" value="1"/>
</dbReference>
<dbReference type="SUPFAM" id="SSF49879">
    <property type="entry name" value="SMAD/FHA domain"/>
    <property type="match status" value="1"/>
</dbReference>
<dbReference type="Pfam" id="PF00498">
    <property type="entry name" value="FHA"/>
    <property type="match status" value="1"/>
</dbReference>
<evidence type="ECO:0000256" key="2">
    <source>
        <dbReference type="ARBA" id="ARBA00012438"/>
    </source>
</evidence>
<evidence type="ECO:0000256" key="6">
    <source>
        <dbReference type="ARBA" id="ARBA00022777"/>
    </source>
</evidence>
<dbReference type="PANTHER" id="PTHR43065">
    <property type="entry name" value="SENSOR HISTIDINE KINASE"/>
    <property type="match status" value="1"/>
</dbReference>
<dbReference type="InterPro" id="IPR003018">
    <property type="entry name" value="GAF"/>
</dbReference>
<name>A0ABX8BA21_9BACT</name>
<dbReference type="SMART" id="SM00387">
    <property type="entry name" value="HATPase_c"/>
    <property type="match status" value="1"/>
</dbReference>
<dbReference type="SMART" id="SM00240">
    <property type="entry name" value="FHA"/>
    <property type="match status" value="1"/>
</dbReference>
<keyword evidence="7" id="KW-0067">ATP-binding</keyword>